<proteinExistence type="predicted"/>
<feature type="transmembrane region" description="Helical" evidence="1">
    <location>
        <begin position="28"/>
        <end position="48"/>
    </location>
</feature>
<dbReference type="Proteomes" id="UP000682403">
    <property type="component" value="Unassembled WGS sequence"/>
</dbReference>
<keyword evidence="1" id="KW-0812">Transmembrane</keyword>
<dbReference type="EMBL" id="JAGVRK010000001">
    <property type="protein sequence ID" value="MBS2968393.1"/>
    <property type="molecule type" value="Genomic_DNA"/>
</dbReference>
<organism evidence="2 3">
    <name type="scientific">Metabacillus flavus</name>
    <dbReference type="NCBI Taxonomy" id="2823519"/>
    <lineage>
        <taxon>Bacteria</taxon>
        <taxon>Bacillati</taxon>
        <taxon>Bacillota</taxon>
        <taxon>Bacilli</taxon>
        <taxon>Bacillales</taxon>
        <taxon>Bacillaceae</taxon>
        <taxon>Metabacillus</taxon>
    </lineage>
</organism>
<dbReference type="RefSeq" id="WP_211562530.1">
    <property type="nucleotide sequence ID" value="NZ_JAGVRK010000001.1"/>
</dbReference>
<gene>
    <name evidence="2" type="ORF">J9317_06425</name>
</gene>
<evidence type="ECO:0000313" key="3">
    <source>
        <dbReference type="Proteomes" id="UP000682403"/>
    </source>
</evidence>
<sequence length="57" mass="6356">MNPMVIILMTLLFGGAFFLQILGLMNLIPVILSSLILFFIIAGSIYGMTRKKTFKGF</sequence>
<evidence type="ECO:0000313" key="2">
    <source>
        <dbReference type="EMBL" id="MBS2968393.1"/>
    </source>
</evidence>
<keyword evidence="1" id="KW-0472">Membrane</keyword>
<evidence type="ECO:0008006" key="4">
    <source>
        <dbReference type="Google" id="ProtNLM"/>
    </source>
</evidence>
<comment type="caution">
    <text evidence="2">The sequence shown here is derived from an EMBL/GenBank/DDBJ whole genome shotgun (WGS) entry which is preliminary data.</text>
</comment>
<evidence type="ECO:0000256" key="1">
    <source>
        <dbReference type="SAM" id="Phobius"/>
    </source>
</evidence>
<reference evidence="2 3" key="1">
    <citation type="submission" date="2021-04" db="EMBL/GenBank/DDBJ databases">
        <title>Metabacillus sp. strain KIGAM252 whole genome sequence.</title>
        <authorList>
            <person name="Seo M.-J."/>
            <person name="Cho E.-S."/>
            <person name="Hwang C.Y."/>
            <person name="Yoon D.J."/>
        </authorList>
    </citation>
    <scope>NUCLEOTIDE SEQUENCE [LARGE SCALE GENOMIC DNA]</scope>
    <source>
        <strain evidence="2 3">KIGAM252</strain>
    </source>
</reference>
<protein>
    <recommendedName>
        <fullName evidence="4">DUF5325 family protein</fullName>
    </recommendedName>
</protein>
<accession>A0ABS5LCT8</accession>
<keyword evidence="3" id="KW-1185">Reference proteome</keyword>
<keyword evidence="1" id="KW-1133">Transmembrane helix</keyword>
<name>A0ABS5LCT8_9BACI</name>